<evidence type="ECO:0000259" key="7">
    <source>
        <dbReference type="Pfam" id="PF16355"/>
    </source>
</evidence>
<sequence>MKTTFQKLLFYTSFLICFTVLAQKKSERELILIDKDWRFSFGHLYDTKKDFGHAEGYFSYLTKTGFGDGPAAKDFDDRAWRKLDLPHDWAVEQPFSESASFSHGFKAAGKNYPEKSIGWYRKKITIPNEDLGRIISLKFDGVFRNSKVFFNGFYLGTHESGYNGFEYDVTAYVNYGGENTIVVRVDASMEEGWFYEGAGIYRHVYLQKTNPIHVVANGTYVTSELKNNDADVIAAVTIENKGNFKGAIEITQTVFDSNNKQVALGSENVLAPEFYQKANYSSKLYIKKPLLWDLDSPNLYHLQTQIKQDGKVIDNYETSFGIRSIELNPEKGFFLNGKQVKLKGTNNHQDHAGIGTAVPDEIQYYRIKKLKEMGSNAYRCSHHPPTPELLDACDKLGMLVIDETRLMGINDYHLNDLQQMMERDRNHPSIFCWSVGNEEWQIEGGITGERITQVMQHFAKSIDPTRPVTVGISSGFKSGISSVVEIMGYNYLGNGDIDAHRNQFKNQPGMGTEEGSTFATRGIYFTDDVKHYQSAYDKKPRPTFYSIEEGWKFYAERPYLAGMFIWTGFDYRGEPTPYGWPSVTSYFGMMDVCGFPKDNVFYLKSWWGKEPVLHLLPHWNWSGKEGQEIDVWAYSNCDEVELFLNKKSLGKKKMELNGHLEWKVKYVAGTLEAIGYKNGKKVLMEIQKTTGNPEAVKLSLDKENQPNSKVSVITVEVTDKKGLHVPTADNEITFDIKGGKILGVGNGNPTSLENDQFIDDLEMVSIMNLQEQKGNTTDLSLKSNYNENEWITAFKDRNYKNQAPSYIYKGNFELKSVSDKNQVHFFYKKIGIAAEVYINGNKINPSAEDLQKYVLDAKILKQGNNSIYIITTPLQKIKDWDVMNTDPGIIQVITPAESWKRKLFNGYAQIIIQKDENAKEVVLSASAKGLRAGSFKN</sequence>
<dbReference type="RefSeq" id="WP_379813498.1">
    <property type="nucleotide sequence ID" value="NZ_JBHUDZ010000018.1"/>
</dbReference>
<keyword evidence="3" id="KW-0326">Glycosidase</keyword>
<dbReference type="SUPFAM" id="SSF49303">
    <property type="entry name" value="beta-Galactosidase/glucuronidase domain"/>
    <property type="match status" value="1"/>
</dbReference>
<comment type="caution">
    <text evidence="9">The sequence shown here is derived from an EMBL/GenBank/DDBJ whole genome shotgun (WGS) entry which is preliminary data.</text>
</comment>
<evidence type="ECO:0000313" key="10">
    <source>
        <dbReference type="Proteomes" id="UP001597138"/>
    </source>
</evidence>
<dbReference type="EMBL" id="JBHUDZ010000018">
    <property type="protein sequence ID" value="MFD1605680.1"/>
    <property type="molecule type" value="Genomic_DNA"/>
</dbReference>
<feature type="domain" description="Glycoside hydrolase family 2" evidence="8">
    <location>
        <begin position="708"/>
        <end position="756"/>
    </location>
</feature>
<dbReference type="InterPro" id="IPR006104">
    <property type="entry name" value="Glyco_hydro_2_N"/>
</dbReference>
<dbReference type="Gene3D" id="2.60.40.10">
    <property type="entry name" value="Immunoglobulins"/>
    <property type="match status" value="4"/>
</dbReference>
<dbReference type="InterPro" id="IPR032311">
    <property type="entry name" value="DUF4982"/>
</dbReference>
<dbReference type="InterPro" id="IPR006103">
    <property type="entry name" value="Glyco_hydro_2_cat"/>
</dbReference>
<dbReference type="InterPro" id="IPR008979">
    <property type="entry name" value="Galactose-bd-like_sf"/>
</dbReference>
<dbReference type="InterPro" id="IPR051913">
    <property type="entry name" value="GH2_Domain-Containing"/>
</dbReference>
<evidence type="ECO:0000259" key="8">
    <source>
        <dbReference type="Pfam" id="PF18565"/>
    </source>
</evidence>
<dbReference type="Pfam" id="PF16355">
    <property type="entry name" value="DUF4982"/>
    <property type="match status" value="1"/>
</dbReference>
<dbReference type="Pfam" id="PF00703">
    <property type="entry name" value="Glyco_hydro_2"/>
    <property type="match status" value="1"/>
</dbReference>
<dbReference type="NCBIfam" id="NF041462">
    <property type="entry name" value="GalA"/>
    <property type="match status" value="1"/>
</dbReference>
<dbReference type="PANTHER" id="PTHR42732">
    <property type="entry name" value="BETA-GALACTOSIDASE"/>
    <property type="match status" value="1"/>
</dbReference>
<dbReference type="InterPro" id="IPR006102">
    <property type="entry name" value="Ig-like_GH2"/>
</dbReference>
<comment type="similarity">
    <text evidence="1">Belongs to the glycosyl hydrolase 2 family.</text>
</comment>
<dbReference type="Gene3D" id="3.20.20.80">
    <property type="entry name" value="Glycosidases"/>
    <property type="match status" value="1"/>
</dbReference>
<keyword evidence="2" id="KW-0378">Hydrolase</keyword>
<dbReference type="InterPro" id="IPR048230">
    <property type="entry name" value="GalA-like"/>
</dbReference>
<feature type="domain" description="Glycoside hydrolase family 2 catalytic" evidence="5">
    <location>
        <begin position="331"/>
        <end position="473"/>
    </location>
</feature>
<dbReference type="SUPFAM" id="SSF51445">
    <property type="entry name" value="(Trans)glycosidases"/>
    <property type="match status" value="1"/>
</dbReference>
<dbReference type="Pfam" id="PF18565">
    <property type="entry name" value="Glyco_hydro2_C5"/>
    <property type="match status" value="1"/>
</dbReference>
<dbReference type="InterPro" id="IPR013783">
    <property type="entry name" value="Ig-like_fold"/>
</dbReference>
<dbReference type="Proteomes" id="UP001597138">
    <property type="component" value="Unassembled WGS sequence"/>
</dbReference>
<organism evidence="9 10">
    <name type="scientific">Flavobacterium artemisiae</name>
    <dbReference type="NCBI Taxonomy" id="2126556"/>
    <lineage>
        <taxon>Bacteria</taxon>
        <taxon>Pseudomonadati</taxon>
        <taxon>Bacteroidota</taxon>
        <taxon>Flavobacteriia</taxon>
        <taxon>Flavobacteriales</taxon>
        <taxon>Flavobacteriaceae</taxon>
        <taxon>Flavobacterium</taxon>
    </lineage>
</organism>
<accession>A0ABW4HK02</accession>
<name>A0ABW4HK02_9FLAO</name>
<feature type="domain" description="Glycosyl hydrolases family 2 sugar binding" evidence="6">
    <location>
        <begin position="114"/>
        <end position="209"/>
    </location>
</feature>
<dbReference type="InterPro" id="IPR040605">
    <property type="entry name" value="Glyco_hydro2_dom5"/>
</dbReference>
<proteinExistence type="inferred from homology"/>
<dbReference type="InterPro" id="IPR006101">
    <property type="entry name" value="Glyco_hydro_2"/>
</dbReference>
<dbReference type="Pfam" id="PF02836">
    <property type="entry name" value="Glyco_hydro_2_C"/>
    <property type="match status" value="1"/>
</dbReference>
<evidence type="ECO:0000256" key="2">
    <source>
        <dbReference type="ARBA" id="ARBA00022801"/>
    </source>
</evidence>
<feature type="domain" description="Glycoside hydrolase family 2 immunoglobulin-like beta-sandwich" evidence="4">
    <location>
        <begin position="218"/>
        <end position="323"/>
    </location>
</feature>
<evidence type="ECO:0000259" key="5">
    <source>
        <dbReference type="Pfam" id="PF02836"/>
    </source>
</evidence>
<gene>
    <name evidence="9" type="primary">galA</name>
    <name evidence="9" type="ORF">ACFSC2_23290</name>
</gene>
<feature type="domain" description="DUF4982" evidence="7">
    <location>
        <begin position="626"/>
        <end position="682"/>
    </location>
</feature>
<reference evidence="10" key="1">
    <citation type="journal article" date="2019" name="Int. J. Syst. Evol. Microbiol.">
        <title>The Global Catalogue of Microorganisms (GCM) 10K type strain sequencing project: providing services to taxonomists for standard genome sequencing and annotation.</title>
        <authorList>
            <consortium name="The Broad Institute Genomics Platform"/>
            <consortium name="The Broad Institute Genome Sequencing Center for Infectious Disease"/>
            <person name="Wu L."/>
            <person name="Ma J."/>
        </authorList>
    </citation>
    <scope>NUCLEOTIDE SEQUENCE [LARGE SCALE GENOMIC DNA]</scope>
    <source>
        <strain evidence="10">CCUG 70865</strain>
    </source>
</reference>
<dbReference type="InterPro" id="IPR036156">
    <property type="entry name" value="Beta-gal/glucu_dom_sf"/>
</dbReference>
<evidence type="ECO:0000259" key="6">
    <source>
        <dbReference type="Pfam" id="PF02837"/>
    </source>
</evidence>
<dbReference type="Pfam" id="PF02837">
    <property type="entry name" value="Glyco_hydro_2_N"/>
    <property type="match status" value="1"/>
</dbReference>
<evidence type="ECO:0000313" key="9">
    <source>
        <dbReference type="EMBL" id="MFD1605680.1"/>
    </source>
</evidence>
<protein>
    <submittedName>
        <fullName evidence="9">Beta-galactosidase GalA</fullName>
    </submittedName>
</protein>
<dbReference type="PRINTS" id="PR00132">
    <property type="entry name" value="GLHYDRLASE2"/>
</dbReference>
<evidence type="ECO:0000259" key="4">
    <source>
        <dbReference type="Pfam" id="PF00703"/>
    </source>
</evidence>
<dbReference type="InterPro" id="IPR017853">
    <property type="entry name" value="GH"/>
</dbReference>
<evidence type="ECO:0000256" key="3">
    <source>
        <dbReference type="ARBA" id="ARBA00023295"/>
    </source>
</evidence>
<dbReference type="PANTHER" id="PTHR42732:SF1">
    <property type="entry name" value="BETA-MANNOSIDASE"/>
    <property type="match status" value="1"/>
</dbReference>
<dbReference type="Gene3D" id="2.60.120.260">
    <property type="entry name" value="Galactose-binding domain-like"/>
    <property type="match status" value="1"/>
</dbReference>
<evidence type="ECO:0000256" key="1">
    <source>
        <dbReference type="ARBA" id="ARBA00007401"/>
    </source>
</evidence>
<keyword evidence="10" id="KW-1185">Reference proteome</keyword>
<dbReference type="SUPFAM" id="SSF49785">
    <property type="entry name" value="Galactose-binding domain-like"/>
    <property type="match status" value="1"/>
</dbReference>